<evidence type="ECO:0000256" key="10">
    <source>
        <dbReference type="ARBA" id="ARBA00051000"/>
    </source>
</evidence>
<evidence type="ECO:0000313" key="15">
    <source>
        <dbReference type="Ensembl" id="ENSLOCP00000021132.1"/>
    </source>
</evidence>
<dbReference type="AlphaFoldDB" id="W5NKH3"/>
<dbReference type="Pfam" id="PF00248">
    <property type="entry name" value="Aldo_ket_red"/>
    <property type="match status" value="1"/>
</dbReference>
<dbReference type="STRING" id="7918.ENSLOCP00000021132"/>
<evidence type="ECO:0000259" key="14">
    <source>
        <dbReference type="Pfam" id="PF00248"/>
    </source>
</evidence>
<dbReference type="PIRSF" id="PIRSF000097">
    <property type="entry name" value="AKR"/>
    <property type="match status" value="1"/>
</dbReference>
<reference evidence="16" key="1">
    <citation type="submission" date="2011-12" db="EMBL/GenBank/DDBJ databases">
        <title>The Draft Genome of Lepisosteus oculatus.</title>
        <authorList>
            <consortium name="The Broad Institute Genome Assembly &amp; Analysis Group"/>
            <consortium name="Computational R&amp;D Group"/>
            <consortium name="and Sequencing Platform"/>
            <person name="Di Palma F."/>
            <person name="Alfoldi J."/>
            <person name="Johnson J."/>
            <person name="Berlin A."/>
            <person name="Gnerre S."/>
            <person name="Jaffe D."/>
            <person name="MacCallum I."/>
            <person name="Young S."/>
            <person name="Walker B.J."/>
            <person name="Lander E.S."/>
            <person name="Lindblad-Toh K."/>
        </authorList>
    </citation>
    <scope>NUCLEOTIDE SEQUENCE [LARGE SCALE GENOMIC DNA]</scope>
</reference>
<dbReference type="EMBL" id="AHAT01035287">
    <property type="status" value="NOT_ANNOTATED_CDS"/>
    <property type="molecule type" value="Genomic_DNA"/>
</dbReference>
<evidence type="ECO:0000256" key="9">
    <source>
        <dbReference type="ARBA" id="ARBA00050342"/>
    </source>
</evidence>
<feature type="domain" description="NADP-dependent oxidoreductase" evidence="14">
    <location>
        <begin position="28"/>
        <end position="304"/>
    </location>
</feature>
<dbReference type="PROSITE" id="PS00798">
    <property type="entry name" value="ALDOKETO_REDUCTASE_1"/>
    <property type="match status" value="1"/>
</dbReference>
<evidence type="ECO:0000313" key="16">
    <source>
        <dbReference type="Proteomes" id="UP000018468"/>
    </source>
</evidence>
<dbReference type="Ensembl" id="ENSLOCT00000021168.1">
    <property type="protein sequence ID" value="ENSLOCP00000021132.1"/>
    <property type="gene ID" value="ENSLOCG00000017095.1"/>
</dbReference>
<dbReference type="InterPro" id="IPR023210">
    <property type="entry name" value="NADP_OxRdtase_dom"/>
</dbReference>
<evidence type="ECO:0000256" key="8">
    <source>
        <dbReference type="ARBA" id="ARBA00038955"/>
    </source>
</evidence>
<proteinExistence type="inferred from homology"/>
<evidence type="ECO:0000256" key="5">
    <source>
        <dbReference type="ARBA" id="ARBA00022857"/>
    </source>
</evidence>
<evidence type="ECO:0000256" key="3">
    <source>
        <dbReference type="ARBA" id="ARBA00011245"/>
    </source>
</evidence>
<dbReference type="EC" id="1.1.1.21" evidence="8"/>
<dbReference type="GO" id="GO:0005829">
    <property type="term" value="C:cytosol"/>
    <property type="evidence" value="ECO:0000318"/>
    <property type="project" value="GO_Central"/>
</dbReference>
<protein>
    <recommendedName>
        <fullName evidence="8">aldose reductase</fullName>
        <ecNumber evidence="8">1.1.1.21</ecNumber>
    </recommendedName>
    <alternativeName>
        <fullName evidence="7">Aldehyde reductase</fullName>
    </alternativeName>
</protein>
<reference evidence="15" key="2">
    <citation type="submission" date="2025-08" db="UniProtKB">
        <authorList>
            <consortium name="Ensembl"/>
        </authorList>
    </citation>
    <scope>IDENTIFICATION</scope>
</reference>
<keyword evidence="5" id="KW-0521">NADP</keyword>
<comment type="subcellular location">
    <subcellularLocation>
        <location evidence="1">Cytoplasm</location>
    </subcellularLocation>
</comment>
<dbReference type="GeneTree" id="ENSGT00940000153272"/>
<sequence length="328" mass="36971">RKQIGGANQIFAMATCVELYTGAKMPILGLGTWKADPGEVAQAVKTAIDAGYRHIDCALFYENEGEVGEAVQQKIQEGVVRREDLFIVSKLWCTFHEKQLVKEGCQKTLADLKLAYLDLYLVHWPMGFKSGGELLPLDENGLALPDNTDFLDTWEGMEELVDAGLAKAIGVSNFNHDQIERLLNKPGLKYKPANNQIESHPYLTQEKLIGYCHSKGITVTAYSPLGSPARPWAKPDDPSLLQDPKLQVIAEKHKKTTAQVLIRFLIQRNVALIPKSSNTERIRQNFQVFDFELAEGDMKTILSFNRNWRACPLHWGVNHKDYPFNAEY</sequence>
<dbReference type="GO" id="GO:0004032">
    <property type="term" value="F:aldose reductase (NADPH) activity"/>
    <property type="evidence" value="ECO:0000318"/>
    <property type="project" value="GO_Central"/>
</dbReference>
<feature type="active site" description="Proton donor" evidence="11">
    <location>
        <position position="61"/>
    </location>
</feature>
<dbReference type="PROSITE" id="PS00063">
    <property type="entry name" value="ALDOKETO_REDUCTASE_3"/>
    <property type="match status" value="1"/>
</dbReference>
<evidence type="ECO:0000256" key="7">
    <source>
        <dbReference type="ARBA" id="ARBA00029846"/>
    </source>
</evidence>
<reference evidence="15" key="3">
    <citation type="submission" date="2025-09" db="UniProtKB">
        <authorList>
            <consortium name="Ensembl"/>
        </authorList>
    </citation>
    <scope>IDENTIFICATION</scope>
</reference>
<dbReference type="Bgee" id="ENSLOCG00000017095">
    <property type="expression patterns" value="Expressed in ovary and 8 other cell types or tissues"/>
</dbReference>
<comment type="similarity">
    <text evidence="2">Belongs to the aldo/keto reductase family.</text>
</comment>
<dbReference type="SUPFAM" id="SSF51430">
    <property type="entry name" value="NAD(P)-linked oxidoreductase"/>
    <property type="match status" value="1"/>
</dbReference>
<feature type="binding site" evidence="12">
    <location>
        <position position="123"/>
    </location>
    <ligand>
        <name>substrate</name>
    </ligand>
</feature>
<dbReference type="InParanoid" id="W5NKH3"/>
<evidence type="ECO:0000256" key="11">
    <source>
        <dbReference type="PIRSR" id="PIRSR000097-1"/>
    </source>
</evidence>
<dbReference type="Gene3D" id="3.20.20.100">
    <property type="entry name" value="NADP-dependent oxidoreductase domain"/>
    <property type="match status" value="1"/>
</dbReference>
<dbReference type="OMA" id="WSINIFD"/>
<dbReference type="eggNOG" id="KOG1577">
    <property type="taxonomic scope" value="Eukaryota"/>
</dbReference>
<organism evidence="15 16">
    <name type="scientific">Lepisosteus oculatus</name>
    <name type="common">Spotted gar</name>
    <dbReference type="NCBI Taxonomy" id="7918"/>
    <lineage>
        <taxon>Eukaryota</taxon>
        <taxon>Metazoa</taxon>
        <taxon>Chordata</taxon>
        <taxon>Craniata</taxon>
        <taxon>Vertebrata</taxon>
        <taxon>Euteleostomi</taxon>
        <taxon>Actinopterygii</taxon>
        <taxon>Neopterygii</taxon>
        <taxon>Holostei</taxon>
        <taxon>Semionotiformes</taxon>
        <taxon>Lepisosteidae</taxon>
        <taxon>Lepisosteus</taxon>
    </lineage>
</organism>
<dbReference type="FunFam" id="3.20.20.100:FF:000009">
    <property type="entry name" value="Aldo-keto reductase family 1 member B1"/>
    <property type="match status" value="1"/>
</dbReference>
<evidence type="ECO:0000256" key="4">
    <source>
        <dbReference type="ARBA" id="ARBA00022490"/>
    </source>
</evidence>
<evidence type="ECO:0000256" key="13">
    <source>
        <dbReference type="PIRSR" id="PIRSR000097-3"/>
    </source>
</evidence>
<gene>
    <name evidence="15" type="primary">AKR1B1</name>
</gene>
<dbReference type="Proteomes" id="UP000018468">
    <property type="component" value="Linkage group LG8"/>
</dbReference>
<accession>W5NKH3</accession>
<dbReference type="InterPro" id="IPR036812">
    <property type="entry name" value="NAD(P)_OxRdtase_dom_sf"/>
</dbReference>
<dbReference type="CDD" id="cd19107">
    <property type="entry name" value="AKR_AKR1B1-19"/>
    <property type="match status" value="1"/>
</dbReference>
<dbReference type="PROSITE" id="PS00062">
    <property type="entry name" value="ALDOKETO_REDUCTASE_2"/>
    <property type="match status" value="1"/>
</dbReference>
<comment type="catalytic activity">
    <reaction evidence="9">
        <text>prostaglandin F2alpha + NADP(+) = prostaglandin H2 + NADPH + H(+)</text>
        <dbReference type="Rhea" id="RHEA:45312"/>
        <dbReference type="ChEBI" id="CHEBI:15378"/>
        <dbReference type="ChEBI" id="CHEBI:57404"/>
        <dbReference type="ChEBI" id="CHEBI:57405"/>
        <dbReference type="ChEBI" id="CHEBI:57783"/>
        <dbReference type="ChEBI" id="CHEBI:58349"/>
    </reaction>
</comment>
<dbReference type="InterPro" id="IPR018170">
    <property type="entry name" value="Aldo/ket_reductase_CS"/>
</dbReference>
<evidence type="ECO:0000256" key="12">
    <source>
        <dbReference type="PIRSR" id="PIRSR000097-2"/>
    </source>
</evidence>
<keyword evidence="4" id="KW-0963">Cytoplasm</keyword>
<dbReference type="PANTHER" id="PTHR11732">
    <property type="entry name" value="ALDO/KETO REDUCTASE"/>
    <property type="match status" value="1"/>
</dbReference>
<comment type="subunit">
    <text evidence="3">Monomer.</text>
</comment>
<dbReference type="InterPro" id="IPR020471">
    <property type="entry name" value="AKR"/>
</dbReference>
<dbReference type="PRINTS" id="PR00069">
    <property type="entry name" value="ALDKETRDTASE"/>
</dbReference>
<dbReference type="HOGENOM" id="CLU_023205_0_0_1"/>
<keyword evidence="6" id="KW-0560">Oxidoreductase</keyword>
<feature type="site" description="Lowers pKa of active site Tyr" evidence="13">
    <location>
        <position position="90"/>
    </location>
</feature>
<evidence type="ECO:0000256" key="6">
    <source>
        <dbReference type="ARBA" id="ARBA00023002"/>
    </source>
</evidence>
<evidence type="ECO:0000256" key="1">
    <source>
        <dbReference type="ARBA" id="ARBA00004496"/>
    </source>
</evidence>
<keyword evidence="16" id="KW-1185">Reference proteome</keyword>
<name>W5NKH3_LEPOC</name>
<comment type="catalytic activity">
    <reaction evidence="10">
        <text>an alditol + NADP(+) = an aldose + NADPH + H(+)</text>
        <dbReference type="Rhea" id="RHEA:12789"/>
        <dbReference type="Rhea" id="RHEA-COMP:9554"/>
        <dbReference type="Rhea" id="RHEA-COMP:9555"/>
        <dbReference type="ChEBI" id="CHEBI:15378"/>
        <dbReference type="ChEBI" id="CHEBI:15693"/>
        <dbReference type="ChEBI" id="CHEBI:17522"/>
        <dbReference type="ChEBI" id="CHEBI:57783"/>
        <dbReference type="ChEBI" id="CHEBI:58349"/>
        <dbReference type="EC" id="1.1.1.21"/>
    </reaction>
</comment>
<evidence type="ECO:0000256" key="2">
    <source>
        <dbReference type="ARBA" id="ARBA00007905"/>
    </source>
</evidence>